<dbReference type="Proteomes" id="UP000265801">
    <property type="component" value="Unassembled WGS sequence"/>
</dbReference>
<gene>
    <name evidence="1" type="ORF">D3H55_13475</name>
</gene>
<evidence type="ECO:0000313" key="2">
    <source>
        <dbReference type="Proteomes" id="UP000265801"/>
    </source>
</evidence>
<proteinExistence type="predicted"/>
<dbReference type="EMBL" id="QXIR01000018">
    <property type="protein sequence ID" value="RIW32281.1"/>
    <property type="molecule type" value="Genomic_DNA"/>
</dbReference>
<dbReference type="RefSeq" id="WP_119547476.1">
    <property type="nucleotide sequence ID" value="NZ_QXIR01000018.1"/>
</dbReference>
<dbReference type="AlphaFoldDB" id="A0A3A1R198"/>
<sequence length="66" mass="7928">MEEIRGGNRRETLDEIHEILVDGLQRELHPDENKLITEWTATFNHEERATIINMLKELLNKHKRHD</sequence>
<reference evidence="1 2" key="1">
    <citation type="submission" date="2018-09" db="EMBL/GenBank/DDBJ databases">
        <title>Bacillus saliacetes sp. nov., isolated from Thai shrimp paste (Ka-pi).</title>
        <authorList>
            <person name="Daroonpunt R."/>
            <person name="Tanasupawat S."/>
            <person name="Yiamsombut S."/>
        </authorList>
    </citation>
    <scope>NUCLEOTIDE SEQUENCE [LARGE SCALE GENOMIC DNA]</scope>
    <source>
        <strain evidence="1 2">SKP7-4</strain>
    </source>
</reference>
<evidence type="ECO:0000313" key="1">
    <source>
        <dbReference type="EMBL" id="RIW32281.1"/>
    </source>
</evidence>
<comment type="caution">
    <text evidence="1">The sequence shown here is derived from an EMBL/GenBank/DDBJ whole genome shotgun (WGS) entry which is preliminary data.</text>
</comment>
<accession>A0A3A1R198</accession>
<name>A0A3A1R198_9BACI</name>
<keyword evidence="2" id="KW-1185">Reference proteome</keyword>
<organism evidence="1 2">
    <name type="scientific">Bacillus salacetis</name>
    <dbReference type="NCBI Taxonomy" id="2315464"/>
    <lineage>
        <taxon>Bacteria</taxon>
        <taxon>Bacillati</taxon>
        <taxon>Bacillota</taxon>
        <taxon>Bacilli</taxon>
        <taxon>Bacillales</taxon>
        <taxon>Bacillaceae</taxon>
        <taxon>Bacillus</taxon>
    </lineage>
</organism>
<dbReference type="OrthoDB" id="2925256at2"/>
<protein>
    <submittedName>
        <fullName evidence="1">Uncharacterized protein</fullName>
    </submittedName>
</protein>